<keyword evidence="2" id="KW-1185">Reference proteome</keyword>
<proteinExistence type="predicted"/>
<accession>A0A1Q5PNV8</accession>
<name>A0A1Q5PNV8_9ACTO</name>
<reference evidence="2" key="1">
    <citation type="submission" date="2016-11" db="EMBL/GenBank/DDBJ databases">
        <title>Actinomyces gypaetusis sp. nov. isolated from Gypaetus barbatus in Qinghai Tibet Plateau China.</title>
        <authorList>
            <person name="Meng X."/>
        </authorList>
    </citation>
    <scope>NUCLEOTIDE SEQUENCE [LARGE SCALE GENOMIC DNA]</scope>
    <source>
        <strain evidence="2">DSM 15383</strain>
    </source>
</reference>
<gene>
    <name evidence="1" type="ORF">BM477_04545</name>
</gene>
<dbReference type="EMBL" id="MPDM01000004">
    <property type="protein sequence ID" value="OKL49261.1"/>
    <property type="molecule type" value="Genomic_DNA"/>
</dbReference>
<sequence>MAQLRADRIPHVLTAQTGPILAVPLPAILNYTISEGGGLTVTGQWNRTLHTSHISAARSACAEYNRTHAGPALHPQMDDSGAVNIVGSALGWTVEGVDDDQLRACIHDTANQFIDASNFLDAQFPDNWKEGA</sequence>
<dbReference type="STRING" id="156892.BM477_04545"/>
<protein>
    <submittedName>
        <fullName evidence="1">Uncharacterized protein</fullName>
    </submittedName>
</protein>
<evidence type="ECO:0000313" key="1">
    <source>
        <dbReference type="EMBL" id="OKL49261.1"/>
    </source>
</evidence>
<dbReference type="AlphaFoldDB" id="A0A1Q5PNV8"/>
<comment type="caution">
    <text evidence="1">The sequence shown here is derived from an EMBL/GenBank/DDBJ whole genome shotgun (WGS) entry which is preliminary data.</text>
</comment>
<organism evidence="1 2">
    <name type="scientific">Boudabousia marimammalium</name>
    <dbReference type="NCBI Taxonomy" id="156892"/>
    <lineage>
        <taxon>Bacteria</taxon>
        <taxon>Bacillati</taxon>
        <taxon>Actinomycetota</taxon>
        <taxon>Actinomycetes</taxon>
        <taxon>Actinomycetales</taxon>
        <taxon>Actinomycetaceae</taxon>
        <taxon>Boudabousia</taxon>
    </lineage>
</organism>
<dbReference type="Proteomes" id="UP000186465">
    <property type="component" value="Unassembled WGS sequence"/>
</dbReference>
<evidence type="ECO:0000313" key="2">
    <source>
        <dbReference type="Proteomes" id="UP000186465"/>
    </source>
</evidence>